<comment type="similarity">
    <text evidence="1">Belongs to the peptidase M16 family.</text>
</comment>
<keyword evidence="5" id="KW-0482">Metalloprotease</keyword>
<dbReference type="EC" id="3.4.24.-" evidence="9"/>
<name>A0ABT9PPH1_9HYPH</name>
<evidence type="ECO:0000313" key="10">
    <source>
        <dbReference type="Proteomes" id="UP001241472"/>
    </source>
</evidence>
<feature type="domain" description="Peptidase M16 C-terminal" evidence="8">
    <location>
        <begin position="201"/>
        <end position="377"/>
    </location>
</feature>
<dbReference type="SUPFAM" id="SSF63411">
    <property type="entry name" value="LuxS/MPP-like metallohydrolase"/>
    <property type="match status" value="3"/>
</dbReference>
<keyword evidence="10" id="KW-1185">Reference proteome</keyword>
<dbReference type="Proteomes" id="UP001241472">
    <property type="component" value="Unassembled WGS sequence"/>
</dbReference>
<dbReference type="RefSeq" id="WP_306831968.1">
    <property type="nucleotide sequence ID" value="NZ_JAUSRF010000003.1"/>
</dbReference>
<keyword evidence="3 9" id="KW-0378">Hydrolase</keyword>
<dbReference type="PANTHER" id="PTHR43690">
    <property type="entry name" value="NARDILYSIN"/>
    <property type="match status" value="1"/>
</dbReference>
<organism evidence="9 10">
    <name type="scientific">Neorhizobium huautlense</name>
    <dbReference type="NCBI Taxonomy" id="67774"/>
    <lineage>
        <taxon>Bacteria</taxon>
        <taxon>Pseudomonadati</taxon>
        <taxon>Pseudomonadota</taxon>
        <taxon>Alphaproteobacteria</taxon>
        <taxon>Hyphomicrobiales</taxon>
        <taxon>Rhizobiaceae</taxon>
        <taxon>Rhizobium/Agrobacterium group</taxon>
        <taxon>Neorhizobium</taxon>
    </lineage>
</organism>
<evidence type="ECO:0000313" key="9">
    <source>
        <dbReference type="EMBL" id="MDP9836354.1"/>
    </source>
</evidence>
<feature type="domain" description="Peptidase M16 N-terminal" evidence="7">
    <location>
        <begin position="51"/>
        <end position="167"/>
    </location>
</feature>
<dbReference type="Pfam" id="PF05193">
    <property type="entry name" value="Peptidase_M16_C"/>
    <property type="match status" value="1"/>
</dbReference>
<keyword evidence="4" id="KW-0862">Zinc</keyword>
<dbReference type="EMBL" id="JAUSRF010000003">
    <property type="protein sequence ID" value="MDP9836354.1"/>
    <property type="molecule type" value="Genomic_DNA"/>
</dbReference>
<dbReference type="InterPro" id="IPR011249">
    <property type="entry name" value="Metalloenz_LuxS/M16"/>
</dbReference>
<keyword evidence="6" id="KW-0732">Signal</keyword>
<dbReference type="PANTHER" id="PTHR43690:SF17">
    <property type="entry name" value="PROTEIN YHJJ"/>
    <property type="match status" value="1"/>
</dbReference>
<evidence type="ECO:0000256" key="5">
    <source>
        <dbReference type="ARBA" id="ARBA00023049"/>
    </source>
</evidence>
<dbReference type="InterPro" id="IPR011765">
    <property type="entry name" value="Pept_M16_N"/>
</dbReference>
<dbReference type="Pfam" id="PF00675">
    <property type="entry name" value="Peptidase_M16"/>
    <property type="match status" value="1"/>
</dbReference>
<dbReference type="InterPro" id="IPR050626">
    <property type="entry name" value="Peptidase_M16"/>
</dbReference>
<dbReference type="GO" id="GO:0008233">
    <property type="term" value="F:peptidase activity"/>
    <property type="evidence" value="ECO:0007669"/>
    <property type="project" value="UniProtKB-KW"/>
</dbReference>
<evidence type="ECO:0000259" key="7">
    <source>
        <dbReference type="Pfam" id="PF00675"/>
    </source>
</evidence>
<feature type="chain" id="PRO_5045802572" evidence="6">
    <location>
        <begin position="23"/>
        <end position="917"/>
    </location>
</feature>
<comment type="caution">
    <text evidence="9">The sequence shown here is derived from an EMBL/GenBank/DDBJ whole genome shotgun (WGS) entry which is preliminary data.</text>
</comment>
<keyword evidence="2 9" id="KW-0645">Protease</keyword>
<evidence type="ECO:0000256" key="2">
    <source>
        <dbReference type="ARBA" id="ARBA00022670"/>
    </source>
</evidence>
<feature type="signal peptide" evidence="6">
    <location>
        <begin position="1"/>
        <end position="22"/>
    </location>
</feature>
<sequence>MTVTARLFVFVAFVLIAPFASASDAQWDPRLTRGTLENGLTYILHDSGKPGDPFNIRLVVHAGSVDEERPSGVAHMLEHMVFQSNRAHLQSIHRYIQEIGWRQGLQVNAVTRETETQYMIRTRRKDALDLTASLALAADLVFGAELRADDWAKERFVILEELRQGDSVADRISRQKKAVLRVGSRYVDRPTIGTRESIASASIEDIRAFYDRFYVASNMTLVVSGRIDSSAAEAAIQRLFGAAPKAPKPDRAYVDLPLKAGLSTGLVQDPAGSSSQTTYAFRMAMPDRTSEEGQLAYLQKYLLSRLIRDAIQTQAPHYADTIKSMGFVAQETTEHRLILAFNASGPDHDAALPILLEAIERVRREGISQKAFDAAMAAARRVNGNNIDAAGQRTYAEWEDRITSAVLMGSVLDDPARRSERTRALLDRITLDSLQARMRDMLAAPDQILFYQVPGGFERRLPDVAKVQAMRDDLAARAALPPLPALKSDPASPSTEIPTLPAEAIVPRSGKIASENELQSPHIREWTLSNGDRVIWLVRDTPDGKVYLSGQSSPGFMNARYGSTISQVAIQLRAQSGYRFWTQAQFDAWDAAQPASGRWSYALKAGLLDVAIATKPDALPGALERYARDLIYAEIREDAVEAVKDEGIVGGAREDAYGRLLYGPQSDEQDPGSLLTVEHLNAAADALLSQPVKWFAVGPAPDGSIRETFAGLIGAVPRAKPLEATPPRQVEGLRIAEVEGSAKDRARVQLSFFTPMDWTPEASFLVSALTPVAQQALKNELRYRLAGLYTLQFELELDADTNRAIGTLSFYCAPERAKELTEAALAVLKDMPQQADGMDTARMRSDIAFAEEGRLRDPNTWLRRLALSYRRYGDAGYLTRMIGLGDKLTDQVLRAHAASVFKTDNVAILTRLPKAAL</sequence>
<proteinExistence type="inferred from homology"/>
<dbReference type="Gene3D" id="3.30.830.10">
    <property type="entry name" value="Metalloenzyme, LuxS/M16 peptidase-like"/>
    <property type="match status" value="3"/>
</dbReference>
<reference evidence="9 10" key="1">
    <citation type="submission" date="2023-07" db="EMBL/GenBank/DDBJ databases">
        <title>Sorghum-associated microbial communities from plants grown in Nebraska, USA.</title>
        <authorList>
            <person name="Schachtman D."/>
        </authorList>
    </citation>
    <scope>NUCLEOTIDE SEQUENCE [LARGE SCALE GENOMIC DNA]</scope>
    <source>
        <strain evidence="9 10">DS1307</strain>
    </source>
</reference>
<evidence type="ECO:0000256" key="1">
    <source>
        <dbReference type="ARBA" id="ARBA00007261"/>
    </source>
</evidence>
<evidence type="ECO:0000259" key="8">
    <source>
        <dbReference type="Pfam" id="PF05193"/>
    </source>
</evidence>
<evidence type="ECO:0000256" key="3">
    <source>
        <dbReference type="ARBA" id="ARBA00022801"/>
    </source>
</evidence>
<evidence type="ECO:0000256" key="6">
    <source>
        <dbReference type="SAM" id="SignalP"/>
    </source>
</evidence>
<accession>A0ABT9PPH1</accession>
<gene>
    <name evidence="9" type="ORF">J2T09_001098</name>
</gene>
<dbReference type="GO" id="GO:0006508">
    <property type="term" value="P:proteolysis"/>
    <property type="evidence" value="ECO:0007669"/>
    <property type="project" value="UniProtKB-KW"/>
</dbReference>
<evidence type="ECO:0000256" key="4">
    <source>
        <dbReference type="ARBA" id="ARBA00022833"/>
    </source>
</evidence>
<protein>
    <submittedName>
        <fullName evidence="9">Zinc protease</fullName>
        <ecNumber evidence="9">3.4.24.-</ecNumber>
    </submittedName>
</protein>
<dbReference type="InterPro" id="IPR007863">
    <property type="entry name" value="Peptidase_M16_C"/>
</dbReference>